<dbReference type="InterPro" id="IPR050595">
    <property type="entry name" value="Bact_response_regulator"/>
</dbReference>
<dbReference type="OrthoDB" id="9784719at2"/>
<sequence>MQPQPQLLVVEDDGLIRLDLVDMVSDLGCFAYEASTADQAVKLLEDKNSITAILTDIDMPGAINGLGLANVAHRRWPHIKVVVISGRYNPAEGILPPGAIFLTKPVSQNSVEKALSDIGLFL</sequence>
<dbReference type="PROSITE" id="PS50110">
    <property type="entry name" value="RESPONSE_REGULATORY"/>
    <property type="match status" value="1"/>
</dbReference>
<dbReference type="SUPFAM" id="SSF52172">
    <property type="entry name" value="CheY-like"/>
    <property type="match status" value="1"/>
</dbReference>
<accession>A0A081CQE6</accession>
<evidence type="ECO:0000256" key="3">
    <source>
        <dbReference type="ARBA" id="ARBA00023163"/>
    </source>
</evidence>
<proteinExistence type="predicted"/>
<evidence type="ECO:0000256" key="1">
    <source>
        <dbReference type="ARBA" id="ARBA00022553"/>
    </source>
</evidence>
<evidence type="ECO:0000256" key="4">
    <source>
        <dbReference type="PROSITE-ProRule" id="PRU00169"/>
    </source>
</evidence>
<reference evidence="6 7" key="1">
    <citation type="submission" date="2014-08" db="EMBL/GenBank/DDBJ databases">
        <title>Whole genome shotgun sequence of Rhizobium rubi NBRC 13261.</title>
        <authorList>
            <person name="Katano-Makiyama Y."/>
            <person name="Hosoyama A."/>
            <person name="Hashimoto M."/>
            <person name="Hosoyama Y."/>
            <person name="Noguchi M."/>
            <person name="Tsuchikane K."/>
            <person name="Uohara A."/>
            <person name="Ohji S."/>
            <person name="Ichikawa N."/>
            <person name="Kimura A."/>
            <person name="Yamazoe A."/>
            <person name="Fujita N."/>
        </authorList>
    </citation>
    <scope>NUCLEOTIDE SEQUENCE [LARGE SCALE GENOMIC DNA]</scope>
    <source>
        <strain evidence="6 7">NBRC 13261</strain>
    </source>
</reference>
<dbReference type="eggNOG" id="COG0784">
    <property type="taxonomic scope" value="Bacteria"/>
</dbReference>
<evidence type="ECO:0000313" key="6">
    <source>
        <dbReference type="EMBL" id="GAK68892.1"/>
    </source>
</evidence>
<evidence type="ECO:0000256" key="2">
    <source>
        <dbReference type="ARBA" id="ARBA00023015"/>
    </source>
</evidence>
<dbReference type="Pfam" id="PF00072">
    <property type="entry name" value="Response_reg"/>
    <property type="match status" value="1"/>
</dbReference>
<keyword evidence="2" id="KW-0805">Transcription regulation</keyword>
<feature type="modified residue" description="4-aspartylphosphate" evidence="4">
    <location>
        <position position="56"/>
    </location>
</feature>
<protein>
    <submittedName>
        <fullName evidence="6">Putative two-component response regulator</fullName>
    </submittedName>
</protein>
<comment type="caution">
    <text evidence="6">The sequence shown here is derived from an EMBL/GenBank/DDBJ whole genome shotgun (WGS) entry which is preliminary data.</text>
</comment>
<dbReference type="PANTHER" id="PTHR44591:SF3">
    <property type="entry name" value="RESPONSE REGULATORY DOMAIN-CONTAINING PROTEIN"/>
    <property type="match status" value="1"/>
</dbReference>
<dbReference type="EMBL" id="BBJU01000003">
    <property type="protein sequence ID" value="GAK68892.1"/>
    <property type="molecule type" value="Genomic_DNA"/>
</dbReference>
<dbReference type="RefSeq" id="WP_045228499.1">
    <property type="nucleotide sequence ID" value="NZ_BBJU01000003.1"/>
</dbReference>
<dbReference type="GO" id="GO:0000160">
    <property type="term" value="P:phosphorelay signal transduction system"/>
    <property type="evidence" value="ECO:0007669"/>
    <property type="project" value="InterPro"/>
</dbReference>
<feature type="domain" description="Response regulatory" evidence="5">
    <location>
        <begin position="6"/>
        <end position="119"/>
    </location>
</feature>
<dbReference type="PANTHER" id="PTHR44591">
    <property type="entry name" value="STRESS RESPONSE REGULATOR PROTEIN 1"/>
    <property type="match status" value="1"/>
</dbReference>
<keyword evidence="1 4" id="KW-0597">Phosphoprotein</keyword>
<evidence type="ECO:0000313" key="7">
    <source>
        <dbReference type="Proteomes" id="UP000028701"/>
    </source>
</evidence>
<keyword evidence="3" id="KW-0804">Transcription</keyword>
<dbReference type="Proteomes" id="UP000028701">
    <property type="component" value="Unassembled WGS sequence"/>
</dbReference>
<gene>
    <name evidence="6" type="ORF">RRU01S_03_00590</name>
</gene>
<dbReference type="SMART" id="SM00448">
    <property type="entry name" value="REC"/>
    <property type="match status" value="1"/>
</dbReference>
<dbReference type="InterPro" id="IPR001789">
    <property type="entry name" value="Sig_transdc_resp-reg_receiver"/>
</dbReference>
<dbReference type="Gene3D" id="3.40.50.2300">
    <property type="match status" value="1"/>
</dbReference>
<evidence type="ECO:0000259" key="5">
    <source>
        <dbReference type="PROSITE" id="PS50110"/>
    </source>
</evidence>
<dbReference type="InterPro" id="IPR011006">
    <property type="entry name" value="CheY-like_superfamily"/>
</dbReference>
<organism evidence="6 7">
    <name type="scientific">Agrobacterium rubi TR3 = NBRC 13261</name>
    <dbReference type="NCBI Taxonomy" id="1368415"/>
    <lineage>
        <taxon>Bacteria</taxon>
        <taxon>Pseudomonadati</taxon>
        <taxon>Pseudomonadota</taxon>
        <taxon>Alphaproteobacteria</taxon>
        <taxon>Hyphomicrobiales</taxon>
        <taxon>Rhizobiaceae</taxon>
        <taxon>Rhizobium/Agrobacterium group</taxon>
        <taxon>Agrobacterium</taxon>
    </lineage>
</organism>
<name>A0A081CQE6_9HYPH</name>
<dbReference type="AlphaFoldDB" id="A0A081CQE6"/>